<dbReference type="EMBL" id="SWMS01000062">
    <property type="protein sequence ID" value="TKG57841.1"/>
    <property type="molecule type" value="Genomic_DNA"/>
</dbReference>
<evidence type="ECO:0000313" key="2">
    <source>
        <dbReference type="EMBL" id="TKG57841.1"/>
    </source>
</evidence>
<sequence>MRNIPVNLSGYKLMVSEAPAMKMRRDGDDGDWVPATNFEGVQQFVVSLFAKRRPRPDGGPVGKGEEIKVTLTADPGDGFDEGTYVELIDATASPWAMKDNQGNVTSGMSFRAAGLKPAGQGGLSSAA</sequence>
<evidence type="ECO:0000313" key="3">
    <source>
        <dbReference type="Proteomes" id="UP000309992"/>
    </source>
</evidence>
<accession>A0ABY2RS01</accession>
<gene>
    <name evidence="2" type="ORF">FCN18_38630</name>
</gene>
<evidence type="ECO:0000256" key="1">
    <source>
        <dbReference type="SAM" id="MobiDB-lite"/>
    </source>
</evidence>
<keyword evidence="3" id="KW-1185">Reference proteome</keyword>
<comment type="caution">
    <text evidence="2">The sequence shown here is derived from an EMBL/GenBank/DDBJ whole genome shotgun (WGS) entry which is preliminary data.</text>
</comment>
<organism evidence="2 3">
    <name type="scientific">Prauserella endophytica</name>
    <dbReference type="NCBI Taxonomy" id="1592324"/>
    <lineage>
        <taxon>Bacteria</taxon>
        <taxon>Bacillati</taxon>
        <taxon>Actinomycetota</taxon>
        <taxon>Actinomycetes</taxon>
        <taxon>Pseudonocardiales</taxon>
        <taxon>Pseudonocardiaceae</taxon>
        <taxon>Prauserella</taxon>
        <taxon>Prauserella coralliicola group</taxon>
    </lineage>
</organism>
<reference evidence="2 3" key="1">
    <citation type="journal article" date="2015" name="Antonie Van Leeuwenhoek">
        <title>Prauserella endophytica sp. nov., an endophytic actinobacterium isolated from Tamarix taklamakanensis.</title>
        <authorList>
            <person name="Liu J.M."/>
            <person name="Habden X."/>
            <person name="Guo L."/>
            <person name="Tuo L."/>
            <person name="Jiang Z.K."/>
            <person name="Liu S.W."/>
            <person name="Liu X.F."/>
            <person name="Chen L."/>
            <person name="Li R.F."/>
            <person name="Zhang Y.Q."/>
            <person name="Sun C.H."/>
        </authorList>
    </citation>
    <scope>NUCLEOTIDE SEQUENCE [LARGE SCALE GENOMIC DNA]</scope>
    <source>
        <strain evidence="2 3">CGMCC 4.7182</strain>
    </source>
</reference>
<protein>
    <recommendedName>
        <fullName evidence="4">Phage tail protein</fullName>
    </recommendedName>
</protein>
<proteinExistence type="predicted"/>
<name>A0ABY2RS01_9PSEU</name>
<feature type="region of interest" description="Disordered" evidence="1">
    <location>
        <begin position="52"/>
        <end position="75"/>
    </location>
</feature>
<dbReference type="Proteomes" id="UP000309992">
    <property type="component" value="Unassembled WGS sequence"/>
</dbReference>
<evidence type="ECO:0008006" key="4">
    <source>
        <dbReference type="Google" id="ProtNLM"/>
    </source>
</evidence>